<gene>
    <name evidence="12" type="ORF">M378DRAFT_97157</name>
</gene>
<feature type="domain" description="Cytochrome b561" evidence="11">
    <location>
        <begin position="178"/>
        <end position="383"/>
    </location>
</feature>
<dbReference type="EMBL" id="KN818225">
    <property type="protein sequence ID" value="KIL69527.1"/>
    <property type="molecule type" value="Genomic_DNA"/>
</dbReference>
<evidence type="ECO:0000313" key="12">
    <source>
        <dbReference type="EMBL" id="KIL69527.1"/>
    </source>
</evidence>
<dbReference type="SUPFAM" id="SSF49344">
    <property type="entry name" value="CBD9-like"/>
    <property type="match status" value="1"/>
</dbReference>
<dbReference type="PROSITE" id="PS50836">
    <property type="entry name" value="DOMON"/>
    <property type="match status" value="1"/>
</dbReference>
<keyword evidence="9" id="KW-0732">Signal</keyword>
<organism evidence="12 13">
    <name type="scientific">Amanita muscaria (strain Koide BX008)</name>
    <dbReference type="NCBI Taxonomy" id="946122"/>
    <lineage>
        <taxon>Eukaryota</taxon>
        <taxon>Fungi</taxon>
        <taxon>Dikarya</taxon>
        <taxon>Basidiomycota</taxon>
        <taxon>Agaricomycotina</taxon>
        <taxon>Agaricomycetes</taxon>
        <taxon>Agaricomycetidae</taxon>
        <taxon>Agaricales</taxon>
        <taxon>Pluteineae</taxon>
        <taxon>Amanitaceae</taxon>
        <taxon>Amanita</taxon>
    </lineage>
</organism>
<dbReference type="SMART" id="SM00665">
    <property type="entry name" value="B561"/>
    <property type="match status" value="1"/>
</dbReference>
<keyword evidence="4" id="KW-0249">Electron transport</keyword>
<dbReference type="SMART" id="SM00664">
    <property type="entry name" value="DoH"/>
    <property type="match status" value="1"/>
</dbReference>
<dbReference type="InterPro" id="IPR005018">
    <property type="entry name" value="DOMON_domain"/>
</dbReference>
<name>A0A0C2X5H4_AMAMK</name>
<evidence type="ECO:0000256" key="6">
    <source>
        <dbReference type="ARBA" id="ARBA00023136"/>
    </source>
</evidence>
<dbReference type="Pfam" id="PF16010">
    <property type="entry name" value="CDH-cyt"/>
    <property type="match status" value="1"/>
</dbReference>
<comment type="subcellular location">
    <subcellularLocation>
        <location evidence="1">Membrane</location>
    </subcellularLocation>
</comment>
<evidence type="ECO:0000256" key="5">
    <source>
        <dbReference type="ARBA" id="ARBA00022989"/>
    </source>
</evidence>
<proteinExistence type="predicted"/>
<feature type="chain" id="PRO_5002170595" description="Cytochrome b561 domain-containing protein" evidence="9">
    <location>
        <begin position="22"/>
        <end position="428"/>
    </location>
</feature>
<feature type="transmembrane region" description="Helical" evidence="8">
    <location>
        <begin position="324"/>
        <end position="341"/>
    </location>
</feature>
<keyword evidence="5 8" id="KW-1133">Transmembrane helix</keyword>
<feature type="transmembrane region" description="Helical" evidence="8">
    <location>
        <begin position="361"/>
        <end position="382"/>
    </location>
</feature>
<dbReference type="Gene3D" id="2.60.40.1210">
    <property type="entry name" value="Cellobiose dehydrogenase, cytochrome domain"/>
    <property type="match status" value="1"/>
</dbReference>
<evidence type="ECO:0000256" key="3">
    <source>
        <dbReference type="ARBA" id="ARBA00022692"/>
    </source>
</evidence>
<dbReference type="PANTHER" id="PTHR47797">
    <property type="entry name" value="DEHYDROGENASE, PUTATIVE (AFU_ORTHOLOGUE AFUA_8G05805)-RELATED"/>
    <property type="match status" value="1"/>
</dbReference>
<accession>A0A0C2X5H4</accession>
<evidence type="ECO:0000259" key="11">
    <source>
        <dbReference type="PROSITE" id="PS50939"/>
    </source>
</evidence>
<keyword evidence="3 8" id="KW-0812">Transmembrane</keyword>
<keyword evidence="2" id="KW-0813">Transport</keyword>
<evidence type="ECO:0000256" key="7">
    <source>
        <dbReference type="SAM" id="MobiDB-lite"/>
    </source>
</evidence>
<dbReference type="PROSITE" id="PS50939">
    <property type="entry name" value="CYTOCHROME_B561"/>
    <property type="match status" value="1"/>
</dbReference>
<evidence type="ECO:0000259" key="10">
    <source>
        <dbReference type="PROSITE" id="PS50836"/>
    </source>
</evidence>
<evidence type="ECO:0000256" key="8">
    <source>
        <dbReference type="SAM" id="Phobius"/>
    </source>
</evidence>
<dbReference type="AlphaFoldDB" id="A0A0C2X5H4"/>
<evidence type="ECO:0000256" key="4">
    <source>
        <dbReference type="ARBA" id="ARBA00022982"/>
    </source>
</evidence>
<dbReference type="InParanoid" id="A0A0C2X5H4"/>
<protein>
    <recommendedName>
        <fullName evidence="14">Cytochrome b561 domain-containing protein</fullName>
    </recommendedName>
</protein>
<keyword evidence="6 8" id="KW-0472">Membrane</keyword>
<dbReference type="STRING" id="946122.A0A0C2X5H4"/>
<evidence type="ECO:0000256" key="9">
    <source>
        <dbReference type="SAM" id="SignalP"/>
    </source>
</evidence>
<dbReference type="InterPro" id="IPR006593">
    <property type="entry name" value="Cyt_b561/ferric_Rdtase_TM"/>
</dbReference>
<dbReference type="Pfam" id="PF03188">
    <property type="entry name" value="Cytochrom_B561"/>
    <property type="match status" value="1"/>
</dbReference>
<keyword evidence="13" id="KW-1185">Reference proteome</keyword>
<dbReference type="PANTHER" id="PTHR47797:SF3">
    <property type="entry name" value="CYTOCHROME B561 DOMAIN-CONTAINING PROTEIN"/>
    <property type="match status" value="1"/>
</dbReference>
<dbReference type="CDD" id="cd09630">
    <property type="entry name" value="CDH_like_cytochrome"/>
    <property type="match status" value="1"/>
</dbReference>
<dbReference type="CDD" id="cd08760">
    <property type="entry name" value="Cyt_b561_FRRS1_like"/>
    <property type="match status" value="1"/>
</dbReference>
<feature type="transmembrane region" description="Helical" evidence="8">
    <location>
        <begin position="214"/>
        <end position="236"/>
    </location>
</feature>
<dbReference type="OrthoDB" id="19261at2759"/>
<dbReference type="HOGENOM" id="CLU_038404_0_0_1"/>
<evidence type="ECO:0000256" key="2">
    <source>
        <dbReference type="ARBA" id="ARBA00022448"/>
    </source>
</evidence>
<feature type="domain" description="DOMON" evidence="10">
    <location>
        <begin position="14"/>
        <end position="146"/>
    </location>
</feature>
<feature type="compositionally biased region" description="Polar residues" evidence="7">
    <location>
        <begin position="192"/>
        <end position="205"/>
    </location>
</feature>
<feature type="transmembrane region" description="Helical" evidence="8">
    <location>
        <begin position="256"/>
        <end position="275"/>
    </location>
</feature>
<dbReference type="InterPro" id="IPR015920">
    <property type="entry name" value="Cellobiose_DH-like_cyt"/>
</dbReference>
<feature type="transmembrane region" description="Helical" evidence="8">
    <location>
        <begin position="287"/>
        <end position="303"/>
    </location>
</feature>
<dbReference type="GO" id="GO:0016020">
    <property type="term" value="C:membrane"/>
    <property type="evidence" value="ECO:0007669"/>
    <property type="project" value="UniProtKB-SubCell"/>
</dbReference>
<evidence type="ECO:0000313" key="13">
    <source>
        <dbReference type="Proteomes" id="UP000054549"/>
    </source>
</evidence>
<evidence type="ECO:0008006" key="14">
    <source>
        <dbReference type="Google" id="ProtNLM"/>
    </source>
</evidence>
<feature type="compositionally biased region" description="Low complexity" evidence="7">
    <location>
        <begin position="174"/>
        <end position="191"/>
    </location>
</feature>
<evidence type="ECO:0000256" key="1">
    <source>
        <dbReference type="ARBA" id="ARBA00004370"/>
    </source>
</evidence>
<reference evidence="12 13" key="1">
    <citation type="submission" date="2014-04" db="EMBL/GenBank/DDBJ databases">
        <title>Evolutionary Origins and Diversification of the Mycorrhizal Mutualists.</title>
        <authorList>
            <consortium name="DOE Joint Genome Institute"/>
            <consortium name="Mycorrhizal Genomics Consortium"/>
            <person name="Kohler A."/>
            <person name="Kuo A."/>
            <person name="Nagy L.G."/>
            <person name="Floudas D."/>
            <person name="Copeland A."/>
            <person name="Barry K.W."/>
            <person name="Cichocki N."/>
            <person name="Veneault-Fourrey C."/>
            <person name="LaButti K."/>
            <person name="Lindquist E.A."/>
            <person name="Lipzen A."/>
            <person name="Lundell T."/>
            <person name="Morin E."/>
            <person name="Murat C."/>
            <person name="Riley R."/>
            <person name="Ohm R."/>
            <person name="Sun H."/>
            <person name="Tunlid A."/>
            <person name="Henrissat B."/>
            <person name="Grigoriev I.V."/>
            <person name="Hibbett D.S."/>
            <person name="Martin F."/>
        </authorList>
    </citation>
    <scope>NUCLEOTIDE SEQUENCE [LARGE SCALE GENOMIC DNA]</scope>
    <source>
        <strain evidence="12 13">Koide BX008</strain>
    </source>
</reference>
<dbReference type="Gene3D" id="1.20.120.1770">
    <property type="match status" value="1"/>
</dbReference>
<dbReference type="Proteomes" id="UP000054549">
    <property type="component" value="Unassembled WGS sequence"/>
</dbReference>
<feature type="signal peptide" evidence="9">
    <location>
        <begin position="1"/>
        <end position="21"/>
    </location>
</feature>
<sequence length="428" mass="47512">MFIQRFFILSWIFSSVWLTYSLESDPACSQQVCVNATYVAGSLTYEIQVKDSVGWMGLGFGQGMVNTHMVVMWHNEDKTTTLSQRYSKAYSEPQPTAAPLWSAALVQASKSAPSTTDATAFTFQISVNETDFNDRILHHSIIWAYSRQRPSSSDPSSRLQYHNARGVLNLNFGSSPKNSDSSPHNSDSPSNTGSPASSDPSPTSVPLTRHERVIFLHGVLVSFGFFVVLPTGGLVARYTRTFTSKWFKVHQLCNMFVGLPIITMGTILGPTAVFLNGGVHLRDPHQVYGLFILVMVYVQVWLGRYIHLQRRKSDKPSPRPIPNYIHVAVGLVIIGSAIFQIKGGLYEWEAKTGRSIPKTYLALWKAASLIVLLLYVGGLVLLPRQFRQEKEAAKLGEQYIALSEGPNASRMNEVIPNAEEDGLVENSH</sequence>
<feature type="region of interest" description="Disordered" evidence="7">
    <location>
        <begin position="172"/>
        <end position="205"/>
    </location>
</feature>